<dbReference type="EMBL" id="JABBWE010000045">
    <property type="protein sequence ID" value="KAG1791044.1"/>
    <property type="molecule type" value="Genomic_DNA"/>
</dbReference>
<dbReference type="Proteomes" id="UP000719766">
    <property type="component" value="Unassembled WGS sequence"/>
</dbReference>
<protein>
    <submittedName>
        <fullName evidence="2">Uncharacterized protein</fullName>
    </submittedName>
</protein>
<comment type="caution">
    <text evidence="2">The sequence shown here is derived from an EMBL/GenBank/DDBJ whole genome shotgun (WGS) entry which is preliminary data.</text>
</comment>
<feature type="transmembrane region" description="Helical" evidence="1">
    <location>
        <begin position="175"/>
        <end position="195"/>
    </location>
</feature>
<proteinExistence type="predicted"/>
<dbReference type="RefSeq" id="XP_041157954.1">
    <property type="nucleotide sequence ID" value="XM_041303441.1"/>
</dbReference>
<name>A0A9P7AK24_9AGAM</name>
<evidence type="ECO:0000256" key="1">
    <source>
        <dbReference type="SAM" id="Phobius"/>
    </source>
</evidence>
<sequence>MWHTSNTASFSHPSNPPVELHLHNLPSDTVLTCASASSSSQATCTEQVTPPPQAHYSSVQLQDDMFAQFFGAKPHRTRALERRVPPPYLHEGEFEKVPTYTAYPCPDADTKPKTLTRHLFFYGFFFPIFWIIGSAIIFSPLRPSSEWETGRSEEEKRRLLAEMRVSEVKWAKRCLYAMVALLVLIIVLVTAFVLVRR</sequence>
<feature type="transmembrane region" description="Helical" evidence="1">
    <location>
        <begin position="119"/>
        <end position="138"/>
    </location>
</feature>
<dbReference type="OrthoDB" id="3358294at2759"/>
<dbReference type="AlphaFoldDB" id="A0A9P7AK24"/>
<keyword evidence="1" id="KW-1133">Transmembrane helix</keyword>
<evidence type="ECO:0000313" key="2">
    <source>
        <dbReference type="EMBL" id="KAG1791044.1"/>
    </source>
</evidence>
<keyword evidence="3" id="KW-1185">Reference proteome</keyword>
<gene>
    <name evidence="2" type="ORF">HD556DRAFT_1387266</name>
</gene>
<accession>A0A9P7AK24</accession>
<keyword evidence="1" id="KW-0812">Transmembrane</keyword>
<organism evidence="2 3">
    <name type="scientific">Suillus plorans</name>
    <dbReference type="NCBI Taxonomy" id="116603"/>
    <lineage>
        <taxon>Eukaryota</taxon>
        <taxon>Fungi</taxon>
        <taxon>Dikarya</taxon>
        <taxon>Basidiomycota</taxon>
        <taxon>Agaricomycotina</taxon>
        <taxon>Agaricomycetes</taxon>
        <taxon>Agaricomycetidae</taxon>
        <taxon>Boletales</taxon>
        <taxon>Suillineae</taxon>
        <taxon>Suillaceae</taxon>
        <taxon>Suillus</taxon>
    </lineage>
</organism>
<keyword evidence="1" id="KW-0472">Membrane</keyword>
<evidence type="ECO:0000313" key="3">
    <source>
        <dbReference type="Proteomes" id="UP000719766"/>
    </source>
</evidence>
<reference evidence="2" key="1">
    <citation type="journal article" date="2020" name="New Phytol.">
        <title>Comparative genomics reveals dynamic genome evolution in host specialist ectomycorrhizal fungi.</title>
        <authorList>
            <person name="Lofgren L.A."/>
            <person name="Nguyen N.H."/>
            <person name="Vilgalys R."/>
            <person name="Ruytinx J."/>
            <person name="Liao H.L."/>
            <person name="Branco S."/>
            <person name="Kuo A."/>
            <person name="LaButti K."/>
            <person name="Lipzen A."/>
            <person name="Andreopoulos W."/>
            <person name="Pangilinan J."/>
            <person name="Riley R."/>
            <person name="Hundley H."/>
            <person name="Na H."/>
            <person name="Barry K."/>
            <person name="Grigoriev I.V."/>
            <person name="Stajich J.E."/>
            <person name="Kennedy P.G."/>
        </authorList>
    </citation>
    <scope>NUCLEOTIDE SEQUENCE</scope>
    <source>
        <strain evidence="2">S12</strain>
    </source>
</reference>
<dbReference type="GeneID" id="64597205"/>